<reference evidence="13" key="1">
    <citation type="journal article" date="2020" name="Front. Microbiol.">
        <title>Phenotypic and Genetic Characterization of the Cheese Ripening Yeast Geotrichum candidum.</title>
        <authorList>
            <person name="Perkins V."/>
            <person name="Vignola S."/>
            <person name="Lessard M.H."/>
            <person name="Plante P.L."/>
            <person name="Corbeil J."/>
            <person name="Dugat-Bony E."/>
            <person name="Frenette M."/>
            <person name="Labrie S."/>
        </authorList>
    </citation>
    <scope>NUCLEOTIDE SEQUENCE</scope>
    <source>
        <strain evidence="13">LMA-70</strain>
    </source>
</reference>
<comment type="similarity">
    <text evidence="2">Belongs to the TIM54 family.</text>
</comment>
<dbReference type="AlphaFoldDB" id="A0A9P5G0Y0"/>
<keyword evidence="10" id="KW-0496">Mitochondrion</keyword>
<name>A0A9P5G0Y0_GEOCN</name>
<keyword evidence="7" id="KW-0653">Protein transport</keyword>
<evidence type="ECO:0000256" key="2">
    <source>
        <dbReference type="ARBA" id="ARBA00006355"/>
    </source>
</evidence>
<gene>
    <name evidence="13" type="ORF">DV451_004312</name>
</gene>
<dbReference type="PANTHER" id="PTHR12358:SF101">
    <property type="entry name" value="MITOCHONDRIAL IMPORT INNER MEMBRANE TRANSLOCASE SUBUNIT TIM54"/>
    <property type="match status" value="1"/>
</dbReference>
<feature type="region of interest" description="Disordered" evidence="12">
    <location>
        <begin position="264"/>
        <end position="346"/>
    </location>
</feature>
<comment type="caution">
    <text evidence="13">The sequence shown here is derived from an EMBL/GenBank/DDBJ whole genome shotgun (WGS) entry which is preliminary data.</text>
</comment>
<dbReference type="Pfam" id="PF11711">
    <property type="entry name" value="Tim54"/>
    <property type="match status" value="1"/>
</dbReference>
<dbReference type="GO" id="GO:0005743">
    <property type="term" value="C:mitochondrial inner membrane"/>
    <property type="evidence" value="ECO:0007669"/>
    <property type="project" value="UniProtKB-SubCell"/>
</dbReference>
<keyword evidence="5" id="KW-0812">Transmembrane</keyword>
<feature type="region of interest" description="Disordered" evidence="12">
    <location>
        <begin position="1"/>
        <end position="25"/>
    </location>
</feature>
<dbReference type="GO" id="GO:0015031">
    <property type="term" value="P:protein transport"/>
    <property type="evidence" value="ECO:0007669"/>
    <property type="project" value="UniProtKB-KW"/>
</dbReference>
<keyword evidence="8" id="KW-1133">Transmembrane helix</keyword>
<evidence type="ECO:0000256" key="1">
    <source>
        <dbReference type="ARBA" id="ARBA00004434"/>
    </source>
</evidence>
<evidence type="ECO:0000256" key="3">
    <source>
        <dbReference type="ARBA" id="ARBA00020796"/>
    </source>
</evidence>
<evidence type="ECO:0000256" key="12">
    <source>
        <dbReference type="SAM" id="MobiDB-lite"/>
    </source>
</evidence>
<keyword evidence="9" id="KW-0811">Translocation</keyword>
<feature type="compositionally biased region" description="Basic and acidic residues" evidence="12">
    <location>
        <begin position="1"/>
        <end position="11"/>
    </location>
</feature>
<dbReference type="PANTHER" id="PTHR12358">
    <property type="entry name" value="SPHINGOSINE KINASE"/>
    <property type="match status" value="1"/>
</dbReference>
<sequence length="494" mass="55255">MSTEKAPEPSKTEVPPPRKPGYTNPALQAMGIPRLRIPSRNWLIFWGVVGGLSGMYWYDRSERQKRRQYWKDQVSHIAQAPLGALELPRKVTVYLAPPPSDYLDITLTHFRQYIKPILVAAAVDYEVKTESKQGEIRNLVAEEIRNKRRKSLGLPTSEADPETRKDVLDKQIEQNLNRDQTGGIIIIGRGAYKEYLNGVQEGWLGPLEDPNPAPVAEKAQEKEISAPADKTVESLDDITSSSAEPIVADTFVADNVATSTESDAAAFDIAAEPTTAEPTTAEPTTAEPTATEPIPAETTPASSNDDPTAFPDRKEDEAEVLGFEPDRTPQEEEEAKKRAEKPPVPKPYIVGLDKGVSAWSNETATPNEFALASEEEVSQPIGVMTHRHILGFLNMPIRVYRFFTRRRLADELGRSTAAVIFAATRPFDKATDPSLLIEEEQEDWPSKWKQKCVEKNSEWMWEFGVDERVADKLRVYTLDEANLKSNTNVEKKEE</sequence>
<reference evidence="13" key="2">
    <citation type="submission" date="2020-01" db="EMBL/GenBank/DDBJ databases">
        <authorList>
            <person name="Perkins V."/>
            <person name="Lessard M.-H."/>
            <person name="Dugat-Bony E."/>
            <person name="Frenette M."/>
            <person name="Labrie S."/>
        </authorList>
    </citation>
    <scope>NUCLEOTIDE SEQUENCE</scope>
    <source>
        <strain evidence="13">LMA-70</strain>
    </source>
</reference>
<evidence type="ECO:0000256" key="10">
    <source>
        <dbReference type="ARBA" id="ARBA00023128"/>
    </source>
</evidence>
<keyword evidence="4" id="KW-0813">Transport</keyword>
<evidence type="ECO:0000256" key="5">
    <source>
        <dbReference type="ARBA" id="ARBA00022692"/>
    </source>
</evidence>
<feature type="compositionally biased region" description="Low complexity" evidence="12">
    <location>
        <begin position="269"/>
        <end position="301"/>
    </location>
</feature>
<evidence type="ECO:0000256" key="7">
    <source>
        <dbReference type="ARBA" id="ARBA00022927"/>
    </source>
</evidence>
<evidence type="ECO:0000256" key="8">
    <source>
        <dbReference type="ARBA" id="ARBA00022989"/>
    </source>
</evidence>
<keyword evidence="6" id="KW-0999">Mitochondrion inner membrane</keyword>
<organism evidence="13 14">
    <name type="scientific">Geotrichum candidum</name>
    <name type="common">Oospora lactis</name>
    <name type="synonym">Dipodascus geotrichum</name>
    <dbReference type="NCBI Taxonomy" id="1173061"/>
    <lineage>
        <taxon>Eukaryota</taxon>
        <taxon>Fungi</taxon>
        <taxon>Dikarya</taxon>
        <taxon>Ascomycota</taxon>
        <taxon>Saccharomycotina</taxon>
        <taxon>Dipodascomycetes</taxon>
        <taxon>Dipodascales</taxon>
        <taxon>Dipodascaceae</taxon>
        <taxon>Geotrichum</taxon>
    </lineage>
</organism>
<feature type="region of interest" description="Disordered" evidence="12">
    <location>
        <begin position="207"/>
        <end position="237"/>
    </location>
</feature>
<dbReference type="InterPro" id="IPR050187">
    <property type="entry name" value="Lipid_Phosphate_FormReg"/>
</dbReference>
<evidence type="ECO:0000256" key="9">
    <source>
        <dbReference type="ARBA" id="ARBA00023010"/>
    </source>
</evidence>
<comment type="subcellular location">
    <subcellularLocation>
        <location evidence="1">Mitochondrion inner membrane</location>
        <topology evidence="1">Single-pass membrane protein</topology>
    </subcellularLocation>
</comment>
<evidence type="ECO:0000313" key="13">
    <source>
        <dbReference type="EMBL" id="KAF5096251.1"/>
    </source>
</evidence>
<protein>
    <recommendedName>
        <fullName evidence="3">Mitochondrial import inner membrane translocase subunit TIM54</fullName>
    </recommendedName>
</protein>
<evidence type="ECO:0000313" key="14">
    <source>
        <dbReference type="Proteomes" id="UP000750522"/>
    </source>
</evidence>
<evidence type="ECO:0000256" key="6">
    <source>
        <dbReference type="ARBA" id="ARBA00022792"/>
    </source>
</evidence>
<dbReference type="InterPro" id="IPR021056">
    <property type="entry name" value="Mt_import_IM_translocase_Tim54"/>
</dbReference>
<keyword evidence="11" id="KW-0472">Membrane</keyword>
<evidence type="ECO:0000256" key="11">
    <source>
        <dbReference type="ARBA" id="ARBA00023136"/>
    </source>
</evidence>
<feature type="compositionally biased region" description="Basic and acidic residues" evidence="12">
    <location>
        <begin position="324"/>
        <end position="343"/>
    </location>
</feature>
<dbReference type="EMBL" id="QQZK01000121">
    <property type="protein sequence ID" value="KAF5096251.1"/>
    <property type="molecule type" value="Genomic_DNA"/>
</dbReference>
<evidence type="ECO:0000256" key="4">
    <source>
        <dbReference type="ARBA" id="ARBA00022448"/>
    </source>
</evidence>
<proteinExistence type="inferred from homology"/>
<dbReference type="Proteomes" id="UP000750522">
    <property type="component" value="Unassembled WGS sequence"/>
</dbReference>
<accession>A0A9P5G0Y0</accession>